<dbReference type="Proteomes" id="UP000011740">
    <property type="component" value="Unassembled WGS sequence"/>
</dbReference>
<gene>
    <name evidence="3" type="ORF">H340_28540</name>
</gene>
<evidence type="ECO:0000313" key="3">
    <source>
        <dbReference type="EMBL" id="EME97027.1"/>
    </source>
</evidence>
<keyword evidence="2" id="KW-0812">Transmembrane</keyword>
<organism evidence="3 4">
    <name type="scientific">Streptomyces mobaraensis (strain ATCC 29032 / DSM 40847 / JCM 4168 / NBRC 13819 / NCIMB 11159 / IPCR 16-22)</name>
    <dbReference type="NCBI Taxonomy" id="1223523"/>
    <lineage>
        <taxon>Bacteria</taxon>
        <taxon>Bacillati</taxon>
        <taxon>Actinomycetota</taxon>
        <taxon>Actinomycetes</taxon>
        <taxon>Kitasatosporales</taxon>
        <taxon>Streptomycetaceae</taxon>
        <taxon>Streptomyces</taxon>
    </lineage>
</organism>
<dbReference type="EMBL" id="AORZ01000149">
    <property type="protein sequence ID" value="EME97027.1"/>
    <property type="molecule type" value="Genomic_DNA"/>
</dbReference>
<proteinExistence type="predicted"/>
<evidence type="ECO:0000313" key="4">
    <source>
        <dbReference type="Proteomes" id="UP000011740"/>
    </source>
</evidence>
<feature type="compositionally biased region" description="Basic and acidic residues" evidence="1">
    <location>
        <begin position="1"/>
        <end position="18"/>
    </location>
</feature>
<keyword evidence="2" id="KW-0472">Membrane</keyword>
<protein>
    <submittedName>
        <fullName evidence="3">Uncharacterized protein</fullName>
    </submittedName>
</protein>
<name>M3ATV7_STRM1</name>
<sequence length="147" mass="15196">MPGTRDDAHAAEPDRESPDPVSDVVRWAAFSCALVPVVLLMCGRSFGGAAGSAAGLVALTCACHTLLRRSERAAGRAPRAVGRTAASLRPGRPGRTSGALEEDLEEALEGALERVAAPVSPHRGRHGRTGTGTHRGARHPGASTYVD</sequence>
<keyword evidence="2" id="KW-1133">Transmembrane helix</keyword>
<dbReference type="PATRIC" id="fig|1223523.3.peg.5787"/>
<accession>M3ATV7</accession>
<feature type="compositionally biased region" description="Low complexity" evidence="1">
    <location>
        <begin position="75"/>
        <end position="86"/>
    </location>
</feature>
<evidence type="ECO:0000256" key="2">
    <source>
        <dbReference type="SAM" id="Phobius"/>
    </source>
</evidence>
<dbReference type="eggNOG" id="ENOG502ZX2I">
    <property type="taxonomic scope" value="Bacteria"/>
</dbReference>
<reference evidence="3 4" key="1">
    <citation type="journal article" date="2013" name="Genome Announc.">
        <title>Whole-Genome Shotgun Assembly and Analysis of the Genome of Streptomyces mobaraensis DSM 40847, a Strain for Industrial Production of Microbial Transglutaminase.</title>
        <authorList>
            <person name="Yang H."/>
            <person name="He T."/>
            <person name="Wu W."/>
            <person name="Zhu W."/>
            <person name="Lu B."/>
            <person name="Sun W."/>
        </authorList>
    </citation>
    <scope>NUCLEOTIDE SEQUENCE [LARGE SCALE GENOMIC DNA]</scope>
    <source>
        <strain evidence="3 4">DSM 40847</strain>
    </source>
</reference>
<feature type="region of interest" description="Disordered" evidence="1">
    <location>
        <begin position="72"/>
        <end position="147"/>
    </location>
</feature>
<comment type="caution">
    <text evidence="3">The sequence shown here is derived from an EMBL/GenBank/DDBJ whole genome shotgun (WGS) entry which is preliminary data.</text>
</comment>
<dbReference type="RefSeq" id="WP_004953552.1">
    <property type="nucleotide sequence ID" value="NZ_AORZ01000149.1"/>
</dbReference>
<feature type="region of interest" description="Disordered" evidence="1">
    <location>
        <begin position="1"/>
        <end position="20"/>
    </location>
</feature>
<feature type="transmembrane region" description="Helical" evidence="2">
    <location>
        <begin position="49"/>
        <end position="67"/>
    </location>
</feature>
<dbReference type="AlphaFoldDB" id="M3ATV7"/>
<evidence type="ECO:0000256" key="1">
    <source>
        <dbReference type="SAM" id="MobiDB-lite"/>
    </source>
</evidence>
<dbReference type="STRING" id="1223523.H340_28540"/>